<comment type="caution">
    <text evidence="4">The sequence shown here is derived from an EMBL/GenBank/DDBJ whole genome shotgun (WGS) entry which is preliminary data.</text>
</comment>
<evidence type="ECO:0000256" key="2">
    <source>
        <dbReference type="SAM" id="Phobius"/>
    </source>
</evidence>
<keyword evidence="2" id="KW-1133">Transmembrane helix</keyword>
<evidence type="ECO:0000313" key="4">
    <source>
        <dbReference type="EMBL" id="HDQ98974.1"/>
    </source>
</evidence>
<accession>A0A7V0XEP1</accession>
<feature type="transmembrane region" description="Helical" evidence="2">
    <location>
        <begin position="152"/>
        <end position="174"/>
    </location>
</feature>
<feature type="chain" id="PRO_5031480115" description="Protein BatD" evidence="3">
    <location>
        <begin position="18"/>
        <end position="320"/>
    </location>
</feature>
<evidence type="ECO:0000256" key="1">
    <source>
        <dbReference type="SAM" id="MobiDB-lite"/>
    </source>
</evidence>
<keyword evidence="3" id="KW-0732">Signal</keyword>
<feature type="region of interest" description="Disordered" evidence="1">
    <location>
        <begin position="288"/>
        <end position="320"/>
    </location>
</feature>
<dbReference type="EMBL" id="DSBX01000059">
    <property type="protein sequence ID" value="HDQ98974.1"/>
    <property type="molecule type" value="Genomic_DNA"/>
</dbReference>
<sequence>MRTGLLCLLVGATTALASASAGPVRLEAQLLPRKTTKPLTVGDRFKVELTVRRHRDQRLSPPVLDDERFLVLDAGTVSRYEGDTIVDVHTLEVAAFATGDLHLPGFTVSFPDGDTVRTARSDSLPLKVASVMAKEMADINDLKPQVAFPNLLPLWLALGALAAAALALIGARFLRRWRRRRRAGAPLPEPWEEALVALGALPVSDWLAAGQVKRYYYAVSEILKRYLTRRFGFPAVDQTTSEMMLAMKAARVAERDEIARFFRRADFVKYAKLVPERPELEAAIVTARELVEKTRPTPEDGNADGRRRDDPDAEAGRSRR</sequence>
<gene>
    <name evidence="4" type="ORF">ENN51_01615</name>
</gene>
<protein>
    <recommendedName>
        <fullName evidence="5">Protein BatD</fullName>
    </recommendedName>
</protein>
<evidence type="ECO:0008006" key="5">
    <source>
        <dbReference type="Google" id="ProtNLM"/>
    </source>
</evidence>
<dbReference type="AlphaFoldDB" id="A0A7V0XEP1"/>
<feature type="compositionally biased region" description="Basic and acidic residues" evidence="1">
    <location>
        <begin position="289"/>
        <end position="320"/>
    </location>
</feature>
<keyword evidence="2" id="KW-0472">Membrane</keyword>
<dbReference type="Proteomes" id="UP000885672">
    <property type="component" value="Unassembled WGS sequence"/>
</dbReference>
<feature type="signal peptide" evidence="3">
    <location>
        <begin position="1"/>
        <end position="17"/>
    </location>
</feature>
<reference evidence="4" key="1">
    <citation type="journal article" date="2020" name="mSystems">
        <title>Genome- and Community-Level Interaction Insights into Carbon Utilization and Element Cycling Functions of Hydrothermarchaeota in Hydrothermal Sediment.</title>
        <authorList>
            <person name="Zhou Z."/>
            <person name="Liu Y."/>
            <person name="Xu W."/>
            <person name="Pan J."/>
            <person name="Luo Z.H."/>
            <person name="Li M."/>
        </authorList>
    </citation>
    <scope>NUCLEOTIDE SEQUENCE [LARGE SCALE GENOMIC DNA]</scope>
    <source>
        <strain evidence="4">SpSt-1182</strain>
    </source>
</reference>
<keyword evidence="2" id="KW-0812">Transmembrane</keyword>
<proteinExistence type="predicted"/>
<evidence type="ECO:0000256" key="3">
    <source>
        <dbReference type="SAM" id="SignalP"/>
    </source>
</evidence>
<organism evidence="4">
    <name type="scientific">candidate division WOR-3 bacterium</name>
    <dbReference type="NCBI Taxonomy" id="2052148"/>
    <lineage>
        <taxon>Bacteria</taxon>
        <taxon>Bacteria division WOR-3</taxon>
    </lineage>
</organism>
<name>A0A7V0XEP1_UNCW3</name>